<evidence type="ECO:0000313" key="3">
    <source>
        <dbReference type="EMBL" id="MBB4923796.1"/>
    </source>
</evidence>
<proteinExistence type="predicted"/>
<feature type="signal peptide" evidence="2">
    <location>
        <begin position="1"/>
        <end position="33"/>
    </location>
</feature>
<evidence type="ECO:0000256" key="1">
    <source>
        <dbReference type="SAM" id="MobiDB-lite"/>
    </source>
</evidence>
<protein>
    <recommendedName>
        <fullName evidence="5">DUF11 domain-containing protein</fullName>
    </recommendedName>
</protein>
<comment type="caution">
    <text evidence="3">The sequence shown here is derived from an EMBL/GenBank/DDBJ whole genome shotgun (WGS) entry which is preliminary data.</text>
</comment>
<evidence type="ECO:0000313" key="4">
    <source>
        <dbReference type="Proteomes" id="UP000540506"/>
    </source>
</evidence>
<gene>
    <name evidence="3" type="ORF">FHR34_002789</name>
</gene>
<organism evidence="3 4">
    <name type="scientific">Kitasatospora kifunensis</name>
    <name type="common">Streptomyces kifunensis</name>
    <dbReference type="NCBI Taxonomy" id="58351"/>
    <lineage>
        <taxon>Bacteria</taxon>
        <taxon>Bacillati</taxon>
        <taxon>Actinomycetota</taxon>
        <taxon>Actinomycetes</taxon>
        <taxon>Kitasatosporales</taxon>
        <taxon>Streptomycetaceae</taxon>
        <taxon>Kitasatospora</taxon>
    </lineage>
</organism>
<reference evidence="3 4" key="1">
    <citation type="submission" date="2020-08" db="EMBL/GenBank/DDBJ databases">
        <title>Sequencing the genomes of 1000 actinobacteria strains.</title>
        <authorList>
            <person name="Klenk H.-P."/>
        </authorList>
    </citation>
    <scope>NUCLEOTIDE SEQUENCE [LARGE SCALE GENOMIC DNA]</scope>
    <source>
        <strain evidence="3 4">DSM 41654</strain>
    </source>
</reference>
<accession>A0A7W7R1P7</accession>
<feature type="region of interest" description="Disordered" evidence="1">
    <location>
        <begin position="146"/>
        <end position="166"/>
    </location>
</feature>
<evidence type="ECO:0000256" key="2">
    <source>
        <dbReference type="SAM" id="SignalP"/>
    </source>
</evidence>
<dbReference type="RefSeq" id="WP_184935842.1">
    <property type="nucleotide sequence ID" value="NZ_JACHJV010000001.1"/>
</dbReference>
<evidence type="ECO:0008006" key="5">
    <source>
        <dbReference type="Google" id="ProtNLM"/>
    </source>
</evidence>
<feature type="compositionally biased region" description="Polar residues" evidence="1">
    <location>
        <begin position="147"/>
        <end position="156"/>
    </location>
</feature>
<dbReference type="EMBL" id="JACHJV010000001">
    <property type="protein sequence ID" value="MBB4923796.1"/>
    <property type="molecule type" value="Genomic_DNA"/>
</dbReference>
<dbReference type="AlphaFoldDB" id="A0A7W7R1P7"/>
<sequence length="166" mass="16809">MSLRSPVRPRSLLTGCAVLALGLAPLTAAPADAAASSDSHLRVVSLEPEPAPAGGETTVRAFVANEGPETTANPIKLTINFPRGSFAAEPFFPPFPTCFPGMGGHSVTCTFPAGLRPGRTATALIPAAVYENTPVGTVLTGGAVTVSSPDDPNPMNNGAPFSIVVS</sequence>
<feature type="chain" id="PRO_5031054543" description="DUF11 domain-containing protein" evidence="2">
    <location>
        <begin position="34"/>
        <end position="166"/>
    </location>
</feature>
<name>A0A7W7R1P7_KITKI</name>
<dbReference type="Proteomes" id="UP000540506">
    <property type="component" value="Unassembled WGS sequence"/>
</dbReference>
<keyword evidence="4" id="KW-1185">Reference proteome</keyword>
<keyword evidence="2" id="KW-0732">Signal</keyword>